<accession>A0AAV3RSJ5</accession>
<dbReference type="AlphaFoldDB" id="A0AAV3RSJ5"/>
<protein>
    <submittedName>
        <fullName evidence="1">Uncharacterized protein</fullName>
    </submittedName>
</protein>
<gene>
    <name evidence="1" type="ORF">LIER_42394</name>
</gene>
<dbReference type="EMBL" id="BAABME010029230">
    <property type="protein sequence ID" value="GAA0183372.1"/>
    <property type="molecule type" value="Genomic_DNA"/>
</dbReference>
<comment type="caution">
    <text evidence="1">The sequence shown here is derived from an EMBL/GenBank/DDBJ whole genome shotgun (WGS) entry which is preliminary data.</text>
</comment>
<evidence type="ECO:0000313" key="1">
    <source>
        <dbReference type="EMBL" id="GAA0183372.1"/>
    </source>
</evidence>
<dbReference type="Proteomes" id="UP001454036">
    <property type="component" value="Unassembled WGS sequence"/>
</dbReference>
<evidence type="ECO:0000313" key="2">
    <source>
        <dbReference type="Proteomes" id="UP001454036"/>
    </source>
</evidence>
<reference evidence="1 2" key="1">
    <citation type="submission" date="2024-01" db="EMBL/GenBank/DDBJ databases">
        <title>The complete chloroplast genome sequence of Lithospermum erythrorhizon: insights into the phylogenetic relationship among Boraginaceae species and the maternal lineages of purple gromwells.</title>
        <authorList>
            <person name="Okada T."/>
            <person name="Watanabe K."/>
        </authorList>
    </citation>
    <scope>NUCLEOTIDE SEQUENCE [LARGE SCALE GENOMIC DNA]</scope>
</reference>
<sequence length="85" mass="9788">MTTSFQGKYVLLFKDRYGEEFDPMKYPPDLQIWDILEEVEGGQKNGRRLGFDTRAQSVIYNAAPQSSYDSSEFSMVDLTTKKHLA</sequence>
<organism evidence="1 2">
    <name type="scientific">Lithospermum erythrorhizon</name>
    <name type="common">Purple gromwell</name>
    <name type="synonym">Lithospermum officinale var. erythrorhizon</name>
    <dbReference type="NCBI Taxonomy" id="34254"/>
    <lineage>
        <taxon>Eukaryota</taxon>
        <taxon>Viridiplantae</taxon>
        <taxon>Streptophyta</taxon>
        <taxon>Embryophyta</taxon>
        <taxon>Tracheophyta</taxon>
        <taxon>Spermatophyta</taxon>
        <taxon>Magnoliopsida</taxon>
        <taxon>eudicotyledons</taxon>
        <taxon>Gunneridae</taxon>
        <taxon>Pentapetalae</taxon>
        <taxon>asterids</taxon>
        <taxon>lamiids</taxon>
        <taxon>Boraginales</taxon>
        <taxon>Boraginaceae</taxon>
        <taxon>Boraginoideae</taxon>
        <taxon>Lithospermeae</taxon>
        <taxon>Lithospermum</taxon>
    </lineage>
</organism>
<name>A0AAV3RSJ5_LITER</name>
<proteinExistence type="predicted"/>
<keyword evidence="2" id="KW-1185">Reference proteome</keyword>